<dbReference type="InterPro" id="IPR000073">
    <property type="entry name" value="AB_hydrolase_1"/>
</dbReference>
<evidence type="ECO:0000313" key="2">
    <source>
        <dbReference type="EMBL" id="KGF73644.1"/>
    </source>
</evidence>
<proteinExistence type="predicted"/>
<dbReference type="InterPro" id="IPR000639">
    <property type="entry name" value="Epox_hydrolase-like"/>
</dbReference>
<name>A0A098TMX5_9CYAN</name>
<reference evidence="2 3" key="1">
    <citation type="journal article" date="2014" name="Mol. Ecol.">
        <title>Evolution of Synechococcus.</title>
        <authorList>
            <person name="Dvorak P."/>
            <person name="Casamatta D."/>
            <person name="Hasler P."/>
            <person name="Poulickova A."/>
            <person name="Ondrej V."/>
            <person name="Sanges R."/>
        </authorList>
    </citation>
    <scope>NUCLEOTIDE SEQUENCE [LARGE SCALE GENOMIC DNA]</scope>
    <source>
        <strain evidence="2 3">CAUP A 1101</strain>
    </source>
</reference>
<accession>A0A098TMX5</accession>
<dbReference type="PRINTS" id="PR00412">
    <property type="entry name" value="EPOXHYDRLASE"/>
</dbReference>
<protein>
    <submittedName>
        <fullName evidence="2">2-hydroxy-6-oxohepta-2,4-dienoate hydrolase</fullName>
    </submittedName>
</protein>
<keyword evidence="2" id="KW-0378">Hydrolase</keyword>
<keyword evidence="3" id="KW-1185">Reference proteome</keyword>
<dbReference type="Gene3D" id="3.40.50.1820">
    <property type="entry name" value="alpha/beta hydrolase"/>
    <property type="match status" value="1"/>
</dbReference>
<dbReference type="AlphaFoldDB" id="A0A098TMX5"/>
<gene>
    <name evidence="2" type="ORF">DO97_15130</name>
</gene>
<comment type="caution">
    <text evidence="2">The sequence shown here is derived from an EMBL/GenBank/DDBJ whole genome shotgun (WGS) entry which is preliminary data.</text>
</comment>
<dbReference type="PANTHER" id="PTHR43689:SF8">
    <property type="entry name" value="ALPHA_BETA-HYDROLASES SUPERFAMILY PROTEIN"/>
    <property type="match status" value="1"/>
</dbReference>
<dbReference type="PRINTS" id="PR00111">
    <property type="entry name" value="ABHYDROLASE"/>
</dbReference>
<dbReference type="PANTHER" id="PTHR43689">
    <property type="entry name" value="HYDROLASE"/>
    <property type="match status" value="1"/>
</dbReference>
<dbReference type="EMBL" id="JJML01000005">
    <property type="protein sequence ID" value="KGF73644.1"/>
    <property type="molecule type" value="Genomic_DNA"/>
</dbReference>
<evidence type="ECO:0000313" key="3">
    <source>
        <dbReference type="Proteomes" id="UP000030170"/>
    </source>
</evidence>
<evidence type="ECO:0000259" key="1">
    <source>
        <dbReference type="Pfam" id="PF00561"/>
    </source>
</evidence>
<dbReference type="GO" id="GO:0016787">
    <property type="term" value="F:hydrolase activity"/>
    <property type="evidence" value="ECO:0007669"/>
    <property type="project" value="UniProtKB-KW"/>
</dbReference>
<dbReference type="InterPro" id="IPR029058">
    <property type="entry name" value="AB_hydrolase_fold"/>
</dbReference>
<dbReference type="Proteomes" id="UP000030170">
    <property type="component" value="Unassembled WGS sequence"/>
</dbReference>
<dbReference type="Pfam" id="PF00561">
    <property type="entry name" value="Abhydrolase_1"/>
    <property type="match status" value="1"/>
</dbReference>
<dbReference type="STRING" id="1497020.DO97_15130"/>
<dbReference type="SUPFAM" id="SSF53474">
    <property type="entry name" value="alpha/beta-Hydrolases"/>
    <property type="match status" value="1"/>
</dbReference>
<feature type="domain" description="AB hydrolase-1" evidence="1">
    <location>
        <begin position="57"/>
        <end position="288"/>
    </location>
</feature>
<organism evidence="2 3">
    <name type="scientific">Neosynechococcus sphagnicola sy1</name>
    <dbReference type="NCBI Taxonomy" id="1497020"/>
    <lineage>
        <taxon>Bacteria</taxon>
        <taxon>Bacillati</taxon>
        <taxon>Cyanobacteriota</taxon>
        <taxon>Cyanophyceae</taxon>
        <taxon>Neosynechococcales</taxon>
        <taxon>Neosynechococcaceae</taxon>
        <taxon>Neosynechococcus</taxon>
    </lineage>
</organism>
<sequence length="300" mass="32584">MPDSMAPLFSDQLTEPTSMALLAQIQWQPILTTLSTAAPPITIATTYVHTLANPHHPPLLLLHGFDSSVLEFRRLFPLLACEQETWALDLLGFGFTERPPSLSFNPEAIKAHLYGFWQALIQRPMTLVGASMGGAAAIDFALSYPQAVAKLVLIDSAGFTPGPVLGKFLVPPLGYLATEFLRHPRVRQGISASAYHDPSLASQDAQHCSALHLGQPGWRQALISFTQSGGYPSLQPRLPQLQTPTLILWGQSDRILGTAVAQSFQGAIAGSQLVWIPDCGHLPHLEKPQFTAEQILAFGR</sequence>